<keyword evidence="2" id="KW-1185">Reference proteome</keyword>
<sequence length="321" mass="34471">MPGTGKTHLASQIASQLSQLGEGVDALQRAELWFGGADGGPMGAQDHPRGALLVEEVTQLNGPTSPSSPRTAESGFCCSGTFDSARAHGKPAQPREDLSPPAIPQVDEAEQVAGLLDTCLSYSHQRPGEPAGRAGGRCCWSTGQAGSRRTNKPQTMRFWLGLSLVTTSGRVRKGCCVTVREAGERIVLDDGQSFTPAELLRSTRFCHAITYASCQGLTLRGRVWLLQRISTSGIVHDCARPVRDWCTTGARQVHDRCTSCARLVHDPYATAPDGTADLPGCGAVPECGWRSRFSQKHWFATGARLVHDWCISTQAQNFGVL</sequence>
<organism evidence="1 2">
    <name type="scientific">Symbiodinium microadriaticum</name>
    <name type="common">Dinoflagellate</name>
    <name type="synonym">Zooxanthella microadriatica</name>
    <dbReference type="NCBI Taxonomy" id="2951"/>
    <lineage>
        <taxon>Eukaryota</taxon>
        <taxon>Sar</taxon>
        <taxon>Alveolata</taxon>
        <taxon>Dinophyceae</taxon>
        <taxon>Suessiales</taxon>
        <taxon>Symbiodiniaceae</taxon>
        <taxon>Symbiodinium</taxon>
    </lineage>
</organism>
<name>A0A1Q9CGC2_SYMMI</name>
<accession>A0A1Q9CGC2</accession>
<proteinExistence type="predicted"/>
<reference evidence="1 2" key="1">
    <citation type="submission" date="2016-02" db="EMBL/GenBank/DDBJ databases">
        <title>Genome analysis of coral dinoflagellate symbionts highlights evolutionary adaptations to a symbiotic lifestyle.</title>
        <authorList>
            <person name="Aranda M."/>
            <person name="Li Y."/>
            <person name="Liew Y.J."/>
            <person name="Baumgarten S."/>
            <person name="Simakov O."/>
            <person name="Wilson M."/>
            <person name="Piel J."/>
            <person name="Ashoor H."/>
            <person name="Bougouffa S."/>
            <person name="Bajic V.B."/>
            <person name="Ryu T."/>
            <person name="Ravasi T."/>
            <person name="Bayer T."/>
            <person name="Micklem G."/>
            <person name="Kim H."/>
            <person name="Bhak J."/>
            <person name="Lajeunesse T.C."/>
            <person name="Voolstra C.R."/>
        </authorList>
    </citation>
    <scope>NUCLEOTIDE SEQUENCE [LARGE SCALE GENOMIC DNA]</scope>
    <source>
        <strain evidence="1 2">CCMP2467</strain>
    </source>
</reference>
<dbReference type="Proteomes" id="UP000186817">
    <property type="component" value="Unassembled WGS sequence"/>
</dbReference>
<comment type="caution">
    <text evidence="1">The sequence shown here is derived from an EMBL/GenBank/DDBJ whole genome shotgun (WGS) entry which is preliminary data.</text>
</comment>
<evidence type="ECO:0000313" key="2">
    <source>
        <dbReference type="Proteomes" id="UP000186817"/>
    </source>
</evidence>
<gene>
    <name evidence="1" type="ORF">AK812_SmicGene37419</name>
</gene>
<protein>
    <submittedName>
        <fullName evidence="1">Uncharacterized protein</fullName>
    </submittedName>
</protein>
<evidence type="ECO:0000313" key="1">
    <source>
        <dbReference type="EMBL" id="OLP81971.1"/>
    </source>
</evidence>
<dbReference type="AlphaFoldDB" id="A0A1Q9CGC2"/>
<dbReference type="EMBL" id="LSRX01001234">
    <property type="protein sequence ID" value="OLP81971.1"/>
    <property type="molecule type" value="Genomic_DNA"/>
</dbReference>